<organism evidence="2 3">
    <name type="scientific">Streptomyces afghaniensis 772</name>
    <dbReference type="NCBI Taxonomy" id="1283301"/>
    <lineage>
        <taxon>Bacteria</taxon>
        <taxon>Bacillati</taxon>
        <taxon>Actinomycetota</taxon>
        <taxon>Actinomycetes</taxon>
        <taxon>Kitasatosporales</taxon>
        <taxon>Streptomycetaceae</taxon>
        <taxon>Streptomyces</taxon>
    </lineage>
</organism>
<evidence type="ECO:0000256" key="1">
    <source>
        <dbReference type="SAM" id="MobiDB-lite"/>
    </source>
</evidence>
<reference evidence="2 3" key="1">
    <citation type="submission" date="2013-02" db="EMBL/GenBank/DDBJ databases">
        <title>Draft Genome Sequence of Streptomyces afghaniensis, Which Produces Compounds of the Julimycin B-Complex.</title>
        <authorList>
            <person name="Gruening B.A."/>
            <person name="Praeg A."/>
            <person name="Erxleben A."/>
            <person name="Guenther S."/>
            <person name="Fiedler H.-P."/>
            <person name="Goodfellow M."/>
            <person name="Mueller M."/>
        </authorList>
    </citation>
    <scope>NUCLEOTIDE SEQUENCE [LARGE SCALE GENOMIC DNA]</scope>
    <source>
        <strain evidence="2 3">772</strain>
    </source>
</reference>
<dbReference type="EMBL" id="AOPY01001493">
    <property type="protein sequence ID" value="EPJ37546.1"/>
    <property type="molecule type" value="Genomic_DNA"/>
</dbReference>
<comment type="caution">
    <text evidence="2">The sequence shown here is derived from an EMBL/GenBank/DDBJ whole genome shotgun (WGS) entry which is preliminary data.</text>
</comment>
<dbReference type="AlphaFoldDB" id="S4MLN3"/>
<keyword evidence="3" id="KW-1185">Reference proteome</keyword>
<accession>S4MLN3</accession>
<gene>
    <name evidence="2" type="ORF">STAFG_5387</name>
</gene>
<protein>
    <submittedName>
        <fullName evidence="2">Uncharacterized protein</fullName>
    </submittedName>
</protein>
<dbReference type="PATRIC" id="fig|1283301.3.peg.5353"/>
<sequence length="46" mass="5036">MHSGRADVTTYTPSPASYGRSHAAHDGRAWQCTHQNRQRRAPGSTA</sequence>
<evidence type="ECO:0000313" key="3">
    <source>
        <dbReference type="Proteomes" id="UP000015001"/>
    </source>
</evidence>
<dbReference type="HOGENOM" id="CLU_3189317_0_0_11"/>
<feature type="region of interest" description="Disordered" evidence="1">
    <location>
        <begin position="1"/>
        <end position="46"/>
    </location>
</feature>
<name>S4MLN3_9ACTN</name>
<evidence type="ECO:0000313" key="2">
    <source>
        <dbReference type="EMBL" id="EPJ37546.1"/>
    </source>
</evidence>
<dbReference type="Proteomes" id="UP000015001">
    <property type="component" value="Unassembled WGS sequence"/>
</dbReference>
<proteinExistence type="predicted"/>